<sequence length="29" mass="3338">HVEEKNKLKGRKTNKKRASNPLAISDPMF</sequence>
<name>A0A4Y2V5K7_ARAVE</name>
<comment type="caution">
    <text evidence="2">The sequence shown here is derived from an EMBL/GenBank/DDBJ whole genome shotgun (WGS) entry which is preliminary data.</text>
</comment>
<evidence type="ECO:0000313" key="3">
    <source>
        <dbReference type="Proteomes" id="UP000499080"/>
    </source>
</evidence>
<organism evidence="2 3">
    <name type="scientific">Araneus ventricosus</name>
    <name type="common">Orbweaver spider</name>
    <name type="synonym">Epeira ventricosa</name>
    <dbReference type="NCBI Taxonomy" id="182803"/>
    <lineage>
        <taxon>Eukaryota</taxon>
        <taxon>Metazoa</taxon>
        <taxon>Ecdysozoa</taxon>
        <taxon>Arthropoda</taxon>
        <taxon>Chelicerata</taxon>
        <taxon>Arachnida</taxon>
        <taxon>Araneae</taxon>
        <taxon>Araneomorphae</taxon>
        <taxon>Entelegynae</taxon>
        <taxon>Araneoidea</taxon>
        <taxon>Araneidae</taxon>
        <taxon>Araneus</taxon>
    </lineage>
</organism>
<dbReference type="Proteomes" id="UP000499080">
    <property type="component" value="Unassembled WGS sequence"/>
</dbReference>
<feature type="compositionally biased region" description="Basic residues" evidence="1">
    <location>
        <begin position="8"/>
        <end position="18"/>
    </location>
</feature>
<keyword evidence="3" id="KW-1185">Reference proteome</keyword>
<feature type="non-terminal residue" evidence="2">
    <location>
        <position position="1"/>
    </location>
</feature>
<gene>
    <name evidence="2" type="primary">ost-1_1</name>
    <name evidence="2" type="ORF">AVEN_177456_1</name>
</gene>
<accession>A0A4Y2V5K7</accession>
<reference evidence="2 3" key="1">
    <citation type="journal article" date="2019" name="Sci. Rep.">
        <title>Orb-weaving spider Araneus ventricosus genome elucidates the spidroin gene catalogue.</title>
        <authorList>
            <person name="Kono N."/>
            <person name="Nakamura H."/>
            <person name="Ohtoshi R."/>
            <person name="Moran D.A.P."/>
            <person name="Shinohara A."/>
            <person name="Yoshida Y."/>
            <person name="Fujiwara M."/>
            <person name="Mori M."/>
            <person name="Tomita M."/>
            <person name="Arakawa K."/>
        </authorList>
    </citation>
    <scope>NUCLEOTIDE SEQUENCE [LARGE SCALE GENOMIC DNA]</scope>
</reference>
<evidence type="ECO:0000313" key="2">
    <source>
        <dbReference type="EMBL" id="GBO20569.1"/>
    </source>
</evidence>
<evidence type="ECO:0000256" key="1">
    <source>
        <dbReference type="SAM" id="MobiDB-lite"/>
    </source>
</evidence>
<proteinExistence type="predicted"/>
<protein>
    <submittedName>
        <fullName evidence="2">Secreted protein acidic and rich in cysteine</fullName>
    </submittedName>
</protein>
<dbReference type="EMBL" id="BGPR01043901">
    <property type="protein sequence ID" value="GBO20569.1"/>
    <property type="molecule type" value="Genomic_DNA"/>
</dbReference>
<feature type="region of interest" description="Disordered" evidence="1">
    <location>
        <begin position="1"/>
        <end position="29"/>
    </location>
</feature>
<dbReference type="AlphaFoldDB" id="A0A4Y2V5K7"/>